<evidence type="ECO:0000313" key="12">
    <source>
        <dbReference type="EMBL" id="KRL09984.1"/>
    </source>
</evidence>
<dbReference type="SUPFAM" id="SSF51445">
    <property type="entry name" value="(Trans)glycosidases"/>
    <property type="match status" value="1"/>
</dbReference>
<dbReference type="PATRIC" id="fig|1423792.3.peg.1049"/>
<protein>
    <recommendedName>
        <fullName evidence="3">beta-galactosidase</fullName>
        <ecNumber evidence="3">3.2.1.23</ecNumber>
    </recommendedName>
</protein>
<organism evidence="12 13">
    <name type="scientific">Schleiferilactobacillus perolens DSM 12744</name>
    <dbReference type="NCBI Taxonomy" id="1423792"/>
    <lineage>
        <taxon>Bacteria</taxon>
        <taxon>Bacillati</taxon>
        <taxon>Bacillota</taxon>
        <taxon>Bacilli</taxon>
        <taxon>Lactobacillales</taxon>
        <taxon>Lactobacillaceae</taxon>
        <taxon>Schleiferilactobacillus</taxon>
    </lineage>
</organism>
<dbReference type="InterPro" id="IPR013780">
    <property type="entry name" value="Glyco_hydro_b"/>
</dbReference>
<feature type="active site" description="Proton donor" evidence="6">
    <location>
        <position position="202"/>
    </location>
</feature>
<keyword evidence="8" id="KW-0862">Zinc</keyword>
<feature type="binding site" evidence="8">
    <location>
        <position position="207"/>
    </location>
    <ligand>
        <name>Zn(2+)</name>
        <dbReference type="ChEBI" id="CHEBI:29105"/>
    </ligand>
</feature>
<dbReference type="EMBL" id="AZEC01000016">
    <property type="protein sequence ID" value="KRL09984.1"/>
    <property type="molecule type" value="Genomic_DNA"/>
</dbReference>
<keyword evidence="13" id="KW-1185">Reference proteome</keyword>
<dbReference type="Proteomes" id="UP000051330">
    <property type="component" value="Unassembled WGS sequence"/>
</dbReference>
<evidence type="ECO:0000256" key="7">
    <source>
        <dbReference type="PIRSR" id="PIRSR001084-2"/>
    </source>
</evidence>
<comment type="catalytic activity">
    <reaction evidence="1">
        <text>Hydrolysis of terminal non-reducing beta-D-galactose residues in beta-D-galactosides.</text>
        <dbReference type="EC" id="3.2.1.23"/>
    </reaction>
</comment>
<dbReference type="Pfam" id="PF08532">
    <property type="entry name" value="Glyco_hydro_42M"/>
    <property type="match status" value="1"/>
</dbReference>
<feature type="domain" description="Beta-galactosidase trimerisation" evidence="10">
    <location>
        <begin position="449"/>
        <end position="657"/>
    </location>
</feature>
<feature type="binding site" evidence="8">
    <location>
        <position position="212"/>
    </location>
    <ligand>
        <name>Zn(2+)</name>
        <dbReference type="ChEBI" id="CHEBI:29105"/>
    </ligand>
</feature>
<dbReference type="AlphaFoldDB" id="A0A0R1MPJ4"/>
<dbReference type="GO" id="GO:0046872">
    <property type="term" value="F:metal ion binding"/>
    <property type="evidence" value="ECO:0007669"/>
    <property type="project" value="UniProtKB-KW"/>
</dbReference>
<keyword evidence="5" id="KW-0326">Glycosidase</keyword>
<dbReference type="Gene3D" id="3.20.20.80">
    <property type="entry name" value="Glycosidases"/>
    <property type="match status" value="1"/>
</dbReference>
<feature type="active site" description="Nucleophile" evidence="6">
    <location>
        <position position="359"/>
    </location>
</feature>
<evidence type="ECO:0000259" key="10">
    <source>
        <dbReference type="Pfam" id="PF08532"/>
    </source>
</evidence>
<dbReference type="PANTHER" id="PTHR36447">
    <property type="entry name" value="BETA-GALACTOSIDASE GANA"/>
    <property type="match status" value="1"/>
</dbReference>
<dbReference type="InterPro" id="IPR029062">
    <property type="entry name" value="Class_I_gatase-like"/>
</dbReference>
<feature type="binding site" evidence="8">
    <location>
        <position position="209"/>
    </location>
    <ligand>
        <name>Zn(2+)</name>
        <dbReference type="ChEBI" id="CHEBI:29105"/>
    </ligand>
</feature>
<dbReference type="GO" id="GO:0006012">
    <property type="term" value="P:galactose metabolic process"/>
    <property type="evidence" value="ECO:0007669"/>
    <property type="project" value="InterPro"/>
</dbReference>
<dbReference type="Gene3D" id="2.60.40.1180">
    <property type="entry name" value="Golgi alpha-mannosidase II"/>
    <property type="match status" value="1"/>
</dbReference>
<keyword evidence="4" id="KW-0378">Hydrolase</keyword>
<dbReference type="InterPro" id="IPR013738">
    <property type="entry name" value="Beta_galactosidase_Trimer"/>
</dbReference>
<comment type="similarity">
    <text evidence="2">Belongs to the glycosyl hydrolase 42 family.</text>
</comment>
<feature type="binding site" evidence="7">
    <location>
        <position position="201"/>
    </location>
    <ligand>
        <name>substrate</name>
    </ligand>
</feature>
<dbReference type="SUPFAM" id="SSF52317">
    <property type="entry name" value="Class I glutamine amidotransferase-like"/>
    <property type="match status" value="1"/>
</dbReference>
<dbReference type="EC" id="3.2.1.23" evidence="3"/>
<evidence type="ECO:0000256" key="3">
    <source>
        <dbReference type="ARBA" id="ARBA00012756"/>
    </source>
</evidence>
<sequence>MKLLVTKQFVFPNDDSARKFQHSSTLNLNNGSPFMTHLPYNGGNNRKGGFFVTSHTPFSRFLFGGDYNPEQWPRSVWADDMQILTDVHMNEATINVFSWAQLQPSEAEYDFSTLDDIVATLTKNHFDIVLATSTAALPAWLATRYPEVTRTDYDGRHAQFGGRHNACPNSPVFRHYSALLAGKLAERYGHLANVVCWHISNEYGSYCYCANCARAFRVWLRQKYGSLTALNDAWYTHFWGHTFYDWEEIVPPTALSDGIGPDHIVLSAMGIDYRRFQSDSLLQNLVDEKTAIRDFDPDTPITTNMMGTFKDLDYFKWAKALDIVSWDSYPAYDTPHSEVAMRHDLMRGLKGGQPFMLMEQTPSQQNWQPYNATKRPGQMRAMSYQAIAHGADTIQYFQLHQGRGGTEKFHGAIISHADHDETRIIRETRALGSELAATGPQLMNGRTHAKVGIIFDWENYWSLEYSSGPSVELKYVDQIRRYYAAFYRQNVAVDMIPTNLSATEMAHYDVIVAPVLIMVKPGVSAALHQYVENGGTFVTTYMSGINDENDQVIMGGYPGPFRDLCGIWAEEIDALPPHTSIPVQFGDSHVSGSIVANVSHLEGAQNLASYGGADFYADTPAVTVNPWGNGQAYYVGTVLDDAGLDVLVDRLIQEKQLAHFETPTDVELTTRYYDGYALHFLINNTAHPATVDTSRFTGLPTLIGTNAVQAETILAPYDVLVIKDKE</sequence>
<dbReference type="PANTHER" id="PTHR36447:SF1">
    <property type="entry name" value="BETA-GALACTOSIDASE GANA"/>
    <property type="match status" value="1"/>
</dbReference>
<feature type="binding site" evidence="7">
    <location>
        <position position="367"/>
    </location>
    <ligand>
        <name>substrate</name>
    </ligand>
</feature>
<dbReference type="Pfam" id="PF02449">
    <property type="entry name" value="Glyco_hydro_42"/>
    <property type="match status" value="1"/>
</dbReference>
<dbReference type="InterPro" id="IPR013529">
    <property type="entry name" value="Glyco_hydro_42_N"/>
</dbReference>
<dbReference type="PIRSF" id="PIRSF001084">
    <property type="entry name" value="B-galactosidase"/>
    <property type="match status" value="1"/>
</dbReference>
<evidence type="ECO:0000313" key="13">
    <source>
        <dbReference type="Proteomes" id="UP000051330"/>
    </source>
</evidence>
<reference evidence="12 13" key="1">
    <citation type="journal article" date="2015" name="Genome Announc.">
        <title>Expanding the biotechnology potential of lactobacilli through comparative genomics of 213 strains and associated genera.</title>
        <authorList>
            <person name="Sun Z."/>
            <person name="Harris H.M."/>
            <person name="McCann A."/>
            <person name="Guo C."/>
            <person name="Argimon S."/>
            <person name="Zhang W."/>
            <person name="Yang X."/>
            <person name="Jeffery I.B."/>
            <person name="Cooney J.C."/>
            <person name="Kagawa T.F."/>
            <person name="Liu W."/>
            <person name="Song Y."/>
            <person name="Salvetti E."/>
            <person name="Wrobel A."/>
            <person name="Rasinkangas P."/>
            <person name="Parkhill J."/>
            <person name="Rea M.C."/>
            <person name="O'Sullivan O."/>
            <person name="Ritari J."/>
            <person name="Douillard F.P."/>
            <person name="Paul Ross R."/>
            <person name="Yang R."/>
            <person name="Briner A.E."/>
            <person name="Felis G.E."/>
            <person name="de Vos W.M."/>
            <person name="Barrangou R."/>
            <person name="Klaenhammer T.R."/>
            <person name="Caufield P.W."/>
            <person name="Cui Y."/>
            <person name="Zhang H."/>
            <person name="O'Toole P.W."/>
        </authorList>
    </citation>
    <scope>NUCLEOTIDE SEQUENCE [LARGE SCALE GENOMIC DNA]</scope>
    <source>
        <strain evidence="12 13">DSM 12744</strain>
    </source>
</reference>
<evidence type="ECO:0000256" key="2">
    <source>
        <dbReference type="ARBA" id="ARBA00005940"/>
    </source>
</evidence>
<evidence type="ECO:0000259" key="11">
    <source>
        <dbReference type="Pfam" id="PF08533"/>
    </source>
</evidence>
<dbReference type="GO" id="GO:0004565">
    <property type="term" value="F:beta-galactosidase activity"/>
    <property type="evidence" value="ECO:0007669"/>
    <property type="project" value="UniProtKB-EC"/>
</dbReference>
<dbReference type="InterPro" id="IPR013739">
    <property type="entry name" value="Beta_galactosidase_C"/>
</dbReference>
<evidence type="ECO:0000256" key="6">
    <source>
        <dbReference type="PIRSR" id="PIRSR001084-1"/>
    </source>
</evidence>
<evidence type="ECO:0000256" key="5">
    <source>
        <dbReference type="ARBA" id="ARBA00023295"/>
    </source>
</evidence>
<gene>
    <name evidence="12" type="ORF">FD09_GL001027</name>
</gene>
<evidence type="ECO:0000256" key="4">
    <source>
        <dbReference type="ARBA" id="ARBA00022801"/>
    </source>
</evidence>
<name>A0A0R1MPJ4_9LACO</name>
<feature type="domain" description="Beta-galactosidase C-terminal" evidence="11">
    <location>
        <begin position="665"/>
        <end position="723"/>
    </location>
</feature>
<comment type="caution">
    <text evidence="12">The sequence shown here is derived from an EMBL/GenBank/DDBJ whole genome shotgun (WGS) entry which is preliminary data.</text>
</comment>
<keyword evidence="8" id="KW-0479">Metal-binding</keyword>
<dbReference type="Gene3D" id="3.40.50.880">
    <property type="match status" value="1"/>
</dbReference>
<dbReference type="STRING" id="1423792.FD09_GL001027"/>
<dbReference type="CDD" id="cd03143">
    <property type="entry name" value="A4_beta-galactosidase_middle_domain"/>
    <property type="match status" value="1"/>
</dbReference>
<dbReference type="InterPro" id="IPR017853">
    <property type="entry name" value="GH"/>
</dbReference>
<accession>A0A0R1MPJ4</accession>
<dbReference type="InterPro" id="IPR003476">
    <property type="entry name" value="Glyco_hydro_42"/>
</dbReference>
<feature type="domain" description="Glycoside hydrolase family 42 N-terminal" evidence="9">
    <location>
        <begin position="66"/>
        <end position="436"/>
    </location>
</feature>
<dbReference type="Pfam" id="PF08533">
    <property type="entry name" value="Glyco_hydro_42C"/>
    <property type="match status" value="1"/>
</dbReference>
<dbReference type="GO" id="GO:0009341">
    <property type="term" value="C:beta-galactosidase complex"/>
    <property type="evidence" value="ECO:0007669"/>
    <property type="project" value="InterPro"/>
</dbReference>
<feature type="binding site" evidence="8">
    <location>
        <position position="167"/>
    </location>
    <ligand>
        <name>Zn(2+)</name>
        <dbReference type="ChEBI" id="CHEBI:29105"/>
    </ligand>
</feature>
<evidence type="ECO:0000259" key="9">
    <source>
        <dbReference type="Pfam" id="PF02449"/>
    </source>
</evidence>
<feature type="binding site" evidence="7">
    <location>
        <position position="163"/>
    </location>
    <ligand>
        <name>substrate</name>
    </ligand>
</feature>
<evidence type="ECO:0000256" key="1">
    <source>
        <dbReference type="ARBA" id="ARBA00001412"/>
    </source>
</evidence>
<evidence type="ECO:0000256" key="8">
    <source>
        <dbReference type="PIRSR" id="PIRSR001084-3"/>
    </source>
</evidence>
<proteinExistence type="inferred from homology"/>